<reference evidence="1" key="1">
    <citation type="submission" date="2023-07" db="EMBL/GenBank/DDBJ databases">
        <authorList>
            <consortium name="AG Swart"/>
            <person name="Singh M."/>
            <person name="Singh A."/>
            <person name="Seah K."/>
            <person name="Emmerich C."/>
        </authorList>
    </citation>
    <scope>NUCLEOTIDE SEQUENCE</scope>
    <source>
        <strain evidence="1">DP1</strain>
    </source>
</reference>
<accession>A0AAD1UML9</accession>
<dbReference type="Proteomes" id="UP001295684">
    <property type="component" value="Unassembled WGS sequence"/>
</dbReference>
<proteinExistence type="predicted"/>
<sequence>MELSSLSETSDDYINNTNSPMQTPLLSKTFISKTQGKGKLNMRCKKNSKSNFINSKTKFSNIKIRLKVLILSSCRVKIFQCIRARSAARFSLSNWKRSDSIKKLKIVREKIVKTRKPSDKQKTLLSPNRYRTDPSNLQKKMSYSKRRAKQADLVLKIENDTLLSHLEFDQAQENSGWKKISDFILHRGKKFFKKSVKKLNRIKINHTKAFLMNKMMAPRMSLQSVKSIATIQSANSQRSLETVLSNCKINKPKHKRPSKVYKKYRKNITALSIPKLMVTTHQDEKIELKEKSPLNKGVMANDNKTTKLLFRRLRANFSKPKETRKRRIRPKTSQPSLYKSRRLRLKAPKLYIFQDNFKKVLNSQKSHRVLTNRKNYLPSRVF</sequence>
<dbReference type="AlphaFoldDB" id="A0AAD1UML9"/>
<keyword evidence="2" id="KW-1185">Reference proteome</keyword>
<gene>
    <name evidence="1" type="ORF">ECRASSUSDP1_LOCUS12903</name>
</gene>
<evidence type="ECO:0000313" key="1">
    <source>
        <dbReference type="EMBL" id="CAI2371579.1"/>
    </source>
</evidence>
<dbReference type="EMBL" id="CAMPGE010012823">
    <property type="protein sequence ID" value="CAI2371579.1"/>
    <property type="molecule type" value="Genomic_DNA"/>
</dbReference>
<organism evidence="1 2">
    <name type="scientific">Euplotes crassus</name>
    <dbReference type="NCBI Taxonomy" id="5936"/>
    <lineage>
        <taxon>Eukaryota</taxon>
        <taxon>Sar</taxon>
        <taxon>Alveolata</taxon>
        <taxon>Ciliophora</taxon>
        <taxon>Intramacronucleata</taxon>
        <taxon>Spirotrichea</taxon>
        <taxon>Hypotrichia</taxon>
        <taxon>Euplotida</taxon>
        <taxon>Euplotidae</taxon>
        <taxon>Moneuplotes</taxon>
    </lineage>
</organism>
<name>A0AAD1UML9_EUPCR</name>
<comment type="caution">
    <text evidence="1">The sequence shown here is derived from an EMBL/GenBank/DDBJ whole genome shotgun (WGS) entry which is preliminary data.</text>
</comment>
<evidence type="ECO:0000313" key="2">
    <source>
        <dbReference type="Proteomes" id="UP001295684"/>
    </source>
</evidence>
<protein>
    <submittedName>
        <fullName evidence="1">Uncharacterized protein</fullName>
    </submittedName>
</protein>